<evidence type="ECO:0000256" key="5">
    <source>
        <dbReference type="ARBA" id="ARBA00022692"/>
    </source>
</evidence>
<organism evidence="20 21">
    <name type="scientific">Spodoptera littoralis</name>
    <name type="common">Egyptian cotton leafworm</name>
    <dbReference type="NCBI Taxonomy" id="7109"/>
    <lineage>
        <taxon>Eukaryota</taxon>
        <taxon>Metazoa</taxon>
        <taxon>Ecdysozoa</taxon>
        <taxon>Arthropoda</taxon>
        <taxon>Hexapoda</taxon>
        <taxon>Insecta</taxon>
        <taxon>Pterygota</taxon>
        <taxon>Neoptera</taxon>
        <taxon>Endopterygota</taxon>
        <taxon>Lepidoptera</taxon>
        <taxon>Glossata</taxon>
        <taxon>Ditrysia</taxon>
        <taxon>Noctuoidea</taxon>
        <taxon>Noctuidae</taxon>
        <taxon>Amphipyrinae</taxon>
        <taxon>Spodoptera</taxon>
    </lineage>
</organism>
<dbReference type="EMBL" id="LR824552">
    <property type="protein sequence ID" value="CAH1640790.1"/>
    <property type="molecule type" value="Genomic_DNA"/>
</dbReference>
<feature type="compositionally biased region" description="Basic and acidic residues" evidence="15">
    <location>
        <begin position="1819"/>
        <end position="1828"/>
    </location>
</feature>
<evidence type="ECO:0000256" key="2">
    <source>
        <dbReference type="ARBA" id="ARBA00009939"/>
    </source>
</evidence>
<feature type="transmembrane region" description="Helical" evidence="16">
    <location>
        <begin position="1700"/>
        <end position="1722"/>
    </location>
</feature>
<dbReference type="PROSITE" id="PS01187">
    <property type="entry name" value="EGF_CA"/>
    <property type="match status" value="2"/>
</dbReference>
<keyword evidence="9 16" id="KW-0472">Membrane</keyword>
<dbReference type="SMART" id="SM00135">
    <property type="entry name" value="LY"/>
    <property type="match status" value="10"/>
</dbReference>
<evidence type="ECO:0000256" key="11">
    <source>
        <dbReference type="ARBA" id="ARBA00023170"/>
    </source>
</evidence>
<feature type="disulfide bond" evidence="13">
    <location>
        <begin position="128"/>
        <end position="146"/>
    </location>
</feature>
<keyword evidence="8 16" id="KW-1133">Transmembrane helix</keyword>
<keyword evidence="10 13" id="KW-1015">Disulfide bond</keyword>
<evidence type="ECO:0000256" key="12">
    <source>
        <dbReference type="ARBA" id="ARBA00023180"/>
    </source>
</evidence>
<keyword evidence="21" id="KW-1185">Reference proteome</keyword>
<dbReference type="InterPro" id="IPR036055">
    <property type="entry name" value="LDL_receptor-like_sf"/>
</dbReference>
<evidence type="ECO:0000256" key="17">
    <source>
        <dbReference type="SAM" id="SignalP"/>
    </source>
</evidence>
<dbReference type="PANTHER" id="PTHR22722">
    <property type="entry name" value="LOW-DENSITY LIPOPROTEIN RECEPTOR-RELATED PROTEIN 2-RELATED"/>
    <property type="match status" value="1"/>
</dbReference>
<dbReference type="SMART" id="SM00181">
    <property type="entry name" value="EGF"/>
    <property type="match status" value="7"/>
</dbReference>
<dbReference type="SMART" id="SM00179">
    <property type="entry name" value="EGF_CA"/>
    <property type="match status" value="2"/>
</dbReference>
<dbReference type="PROSITE" id="PS51120">
    <property type="entry name" value="LDLRB"/>
    <property type="match status" value="1"/>
</dbReference>
<dbReference type="SMART" id="SM00192">
    <property type="entry name" value="LDLa"/>
    <property type="match status" value="11"/>
</dbReference>
<feature type="disulfide bond" evidence="13">
    <location>
        <begin position="1121"/>
        <end position="1136"/>
    </location>
</feature>
<dbReference type="SUPFAM" id="SSF57196">
    <property type="entry name" value="EGF/Laminin"/>
    <property type="match status" value="3"/>
</dbReference>
<evidence type="ECO:0000256" key="15">
    <source>
        <dbReference type="SAM" id="MobiDB-lite"/>
    </source>
</evidence>
<feature type="disulfide bond" evidence="13">
    <location>
        <begin position="1063"/>
        <end position="1075"/>
    </location>
</feature>
<feature type="chain" id="PRO_5040376385" description="Vitellogenin receptor" evidence="17">
    <location>
        <begin position="18"/>
        <end position="1828"/>
    </location>
</feature>
<dbReference type="SUPFAM" id="SSF63825">
    <property type="entry name" value="YWTD domain"/>
    <property type="match status" value="3"/>
</dbReference>
<feature type="disulfide bond" evidence="13">
    <location>
        <begin position="96"/>
        <end position="111"/>
    </location>
</feature>
<feature type="domain" description="EGF-like" evidence="19">
    <location>
        <begin position="214"/>
        <end position="262"/>
    </location>
</feature>
<feature type="signal peptide" evidence="17">
    <location>
        <begin position="1"/>
        <end position="17"/>
    </location>
</feature>
<feature type="disulfide bond" evidence="13">
    <location>
        <begin position="1254"/>
        <end position="1272"/>
    </location>
</feature>
<feature type="disulfide bond" evidence="13">
    <location>
        <begin position="1172"/>
        <end position="1187"/>
    </location>
</feature>
<gene>
    <name evidence="20" type="ORF">SPLIT_LOCUS6146</name>
</gene>
<evidence type="ECO:0000256" key="13">
    <source>
        <dbReference type="PROSITE-ProRule" id="PRU00124"/>
    </source>
</evidence>
<dbReference type="FunFam" id="4.10.400.10:FF:000002">
    <property type="entry name" value="Low-density lipoprotein receptor-related protein 1"/>
    <property type="match status" value="1"/>
</dbReference>
<keyword evidence="11" id="KW-0675">Receptor</keyword>
<accession>A0A9P0I7F3</accession>
<feature type="domain" description="EGF-like" evidence="19">
    <location>
        <begin position="1337"/>
        <end position="1373"/>
    </location>
</feature>
<evidence type="ECO:0008006" key="22">
    <source>
        <dbReference type="Google" id="ProtNLM"/>
    </source>
</evidence>
<dbReference type="CDD" id="cd00054">
    <property type="entry name" value="EGF_CA"/>
    <property type="match status" value="1"/>
</dbReference>
<dbReference type="Pfam" id="PF00058">
    <property type="entry name" value="Ldl_recept_b"/>
    <property type="match status" value="1"/>
</dbReference>
<dbReference type="InterPro" id="IPR000033">
    <property type="entry name" value="LDLR_classB_rpt"/>
</dbReference>
<dbReference type="FunFam" id="2.10.25.10:FF:000009">
    <property type="entry name" value="Low-density lipoprotein receptor isoform 1"/>
    <property type="match status" value="1"/>
</dbReference>
<dbReference type="Pfam" id="PF07645">
    <property type="entry name" value="EGF_CA"/>
    <property type="match status" value="2"/>
</dbReference>
<feature type="repeat" description="LDL-receptor class B" evidence="14">
    <location>
        <begin position="436"/>
        <end position="479"/>
    </location>
</feature>
<dbReference type="Gene3D" id="2.10.25.10">
    <property type="entry name" value="Laminin"/>
    <property type="match status" value="3"/>
</dbReference>
<feature type="disulfide bond" evidence="13">
    <location>
        <begin position="50"/>
        <end position="65"/>
    </location>
</feature>
<keyword evidence="12" id="KW-0325">Glycoprotein</keyword>
<evidence type="ECO:0000256" key="4">
    <source>
        <dbReference type="ARBA" id="ARBA00022583"/>
    </source>
</evidence>
<keyword evidence="3" id="KW-0245">EGF-like domain</keyword>
<evidence type="ECO:0000313" key="20">
    <source>
        <dbReference type="EMBL" id="CAH1640790.1"/>
    </source>
</evidence>
<dbReference type="InterPro" id="IPR002172">
    <property type="entry name" value="LDrepeatLR_classA_rpt"/>
</dbReference>
<dbReference type="GO" id="GO:0043235">
    <property type="term" value="C:receptor complex"/>
    <property type="evidence" value="ECO:0007669"/>
    <property type="project" value="TreeGrafter"/>
</dbReference>
<dbReference type="PROSITE" id="PS50068">
    <property type="entry name" value="LDLRA_2"/>
    <property type="match status" value="11"/>
</dbReference>
<dbReference type="InterPro" id="IPR049883">
    <property type="entry name" value="NOTCH1_EGF-like"/>
</dbReference>
<keyword evidence="7" id="KW-0677">Repeat</keyword>
<feature type="disulfide bond" evidence="13">
    <location>
        <begin position="1102"/>
        <end position="1114"/>
    </location>
</feature>
<dbReference type="GO" id="GO:0006897">
    <property type="term" value="P:endocytosis"/>
    <property type="evidence" value="ECO:0007669"/>
    <property type="project" value="UniProtKB-KW"/>
</dbReference>
<dbReference type="PROSITE" id="PS01209">
    <property type="entry name" value="LDLRA_1"/>
    <property type="match status" value="6"/>
</dbReference>
<dbReference type="Gene3D" id="4.10.400.10">
    <property type="entry name" value="Low-density Lipoprotein Receptor"/>
    <property type="match status" value="11"/>
</dbReference>
<comment type="caution">
    <text evidence="13">Lacks conserved residue(s) required for the propagation of feature annotation.</text>
</comment>
<feature type="domain" description="EGF-like calcium-binding" evidence="18">
    <location>
        <begin position="263"/>
        <end position="303"/>
    </location>
</feature>
<evidence type="ECO:0000256" key="3">
    <source>
        <dbReference type="ARBA" id="ARBA00022536"/>
    </source>
</evidence>
<dbReference type="InterPro" id="IPR000152">
    <property type="entry name" value="EGF-type_Asp/Asn_hydroxyl_site"/>
</dbReference>
<protein>
    <recommendedName>
        <fullName evidence="22">Vitellogenin receptor</fullName>
    </recommendedName>
</protein>
<dbReference type="InterPro" id="IPR001881">
    <property type="entry name" value="EGF-like_Ca-bd_dom"/>
</dbReference>
<feature type="domain" description="EGF-like" evidence="19">
    <location>
        <begin position="570"/>
        <end position="604"/>
    </location>
</feature>
<evidence type="ECO:0000259" key="19">
    <source>
        <dbReference type="SMART" id="SM00181"/>
    </source>
</evidence>
<feature type="disulfide bond" evidence="13">
    <location>
        <begin position="963"/>
        <end position="978"/>
    </location>
</feature>
<feature type="domain" description="EGF-like" evidence="19">
    <location>
        <begin position="1643"/>
        <end position="1676"/>
    </location>
</feature>
<evidence type="ECO:0000256" key="10">
    <source>
        <dbReference type="ARBA" id="ARBA00023157"/>
    </source>
</evidence>
<evidence type="ECO:0000313" key="21">
    <source>
        <dbReference type="Proteomes" id="UP001153321"/>
    </source>
</evidence>
<evidence type="ECO:0000256" key="14">
    <source>
        <dbReference type="PROSITE-ProRule" id="PRU00461"/>
    </source>
</evidence>
<name>A0A9P0I7F3_SPOLI</name>
<evidence type="ECO:0000256" key="6">
    <source>
        <dbReference type="ARBA" id="ARBA00022729"/>
    </source>
</evidence>
<dbReference type="GO" id="GO:0005509">
    <property type="term" value="F:calcium ion binding"/>
    <property type="evidence" value="ECO:0007669"/>
    <property type="project" value="InterPro"/>
</dbReference>
<feature type="domain" description="EGF-like" evidence="19">
    <location>
        <begin position="266"/>
        <end position="303"/>
    </location>
</feature>
<dbReference type="InterPro" id="IPR018097">
    <property type="entry name" value="EGF_Ca-bd_CS"/>
</dbReference>
<sequence>MKYQGLLLIVSVAWCSAQLSDDMQMFDPECMTEDKFPCMGGGCISVSQYCDGKLDCDDGSDENFCIEHKPFQEFCNETHQYMCRDSTKCVPLSWLCNNEPDCDDGSDEFNCTALPPANVNSTCKGFQCGDGKCISFLWVCDGVYDCEDKSDEYAEELCRHVSRPHAIVDGSYCQELHTMDDRNYKCLDASFCLPSSMMCDGLQDCRDGSDEGPFCKNWNTMCDNFKCMGNDTICSPERFGASCLCLPSHFMRQYDYITKQCQDVNECLMEHPPCSHKCINADGHYICECDPGYKRDVYGYLCYATGPEAMLFFNTRNDIRYLKIKTKEMVTVATDIKEGHGVSFDGTYIYWVETAQGHQSIFKAQLGDVKDTKEVLVGLGLEDPGDIAVDYLGGNIYFSDAERGIISACRVDGSICTTIKTHSNNPRFVTLDPKNGKMYWADWHERPVIMSARMDGSRHDELVDNLENFATGLAVDAPNGRLYFVDKTIKVVMIAEKHVYSLFEEPFHHPYSISVFENTVFWSDWTSNSIQTTDKVHGTAQKRNVLLKLDTPVLGMHMYHPVLMNTTSNPCSNNNCSHLCFVTSNATHVCACPDGMEIENNQCHHVGNYRAKYLVVGSGQLFTKIQYNALGNPECHATHFDIGRVQAMAYDRYRDSLFIYDGQRRTINYINMSDFTLGVTHLLIYNGLENVVDMDYDYVTDNLYVLDASRRVVEAVSLRTQKRAIVHRFDIQELPVSFCILSDYGRMLVAVVESEMHNTIHIDSIGLDGNQRRHVIMNNLKGPHIRLRYVPETEQVFISDESNGIIDFIHPEGTGRENYRELTSTVTSLAIADNYVFWTDRKTPRLFWSDIHEASPKIRRIDLALFPNTTQLLIQATNSLPDPKDPLLNHPCLKNPCSDVCVQLPHDTPEDHPKLANFEMKYKCLCPPGLLVNGNQCAKPATCGADEVLCHRSNICVKQDARCDGKADCPKNEDEEGCIVDPANICSSDEIFCHGLCINRDKATTCSTGEKTNKALPSNNCSSTEFQCTDTSICISRSQVCDQHIDCPNGSDEQLLECDIYSCHETEFMCASGSCIVKTWTCDGDRDCNDGSDEINCVNMTCGLGFYQCRDRECVELSKRCDGRRDCSDYSDEEDCDEPQIVETTEEAPKCAAWEYTCEKNTSICLPETARCNMKTDCPGGTDEHGCDHRCAPKGMFACGQQVTCITMNKVCNGRLDCDDGSDETPDACSQVNRTSHLFPVARTFTECTEGYRCNNGQCIEWSQLCDKKRDCIDGTDENGLCGDLHQTFFLTFSLDTACANSTCTFMCQPTPFGRRCLCPFGFQISKDQFSCEDIDECTEDVCSQGCINVPGSFLCWCHHGYAIRRTDRRSCKAIRGNMSILYVSGNTVRSISADGYGAVEYTDTNASAITDMDYNVRQKKLYVTSEAGGKLLEVNETQNVIAVTNVGKPSRVAVDWVTGNVYFVDTTPFDQRIRVCHVKRKRCASLLKLPSDATVTALIVEPSSSRMFYCVTRKLESVIWTANLAGRHVTDLATVRNCTGLAADSFKKKLYVAETGPAHIIRMDYEGENFNKILSDHPRLQAPHGLEIFEDYIYYLEANSFRLSRCQLYGAKHCETYVYRVFDANTFVIRHESIQRDDIVNECEDVVCDNICAVDEDGPKCLCDDGALAKSGKCPVVDKKLVPLFNGWSYGELASAHSISFTVILGVLTLIAIYLCVFVYYHCIYIPRKRMLASAYTEVRFQNTQNTSYPESDPVVEMHPSSSVSHEFINPLQFVRNMWYGPFRKDRRPNNISGLPVTTPASPPQPDFSDTESDIDDKESQRILKYH</sequence>
<feature type="domain" description="EGF-like" evidence="19">
    <location>
        <begin position="1298"/>
        <end position="1333"/>
    </location>
</feature>
<dbReference type="GO" id="GO:0005886">
    <property type="term" value="C:plasma membrane"/>
    <property type="evidence" value="ECO:0007669"/>
    <property type="project" value="TreeGrafter"/>
</dbReference>
<evidence type="ECO:0000256" key="16">
    <source>
        <dbReference type="SAM" id="Phobius"/>
    </source>
</evidence>
<evidence type="ECO:0000256" key="8">
    <source>
        <dbReference type="ARBA" id="ARBA00022989"/>
    </source>
</evidence>
<dbReference type="Proteomes" id="UP001153321">
    <property type="component" value="Chromosome 21"/>
</dbReference>
<dbReference type="Pfam" id="PF00057">
    <property type="entry name" value="Ldl_recept_a"/>
    <property type="match status" value="9"/>
</dbReference>
<evidence type="ECO:0000259" key="18">
    <source>
        <dbReference type="SMART" id="SM00179"/>
    </source>
</evidence>
<keyword evidence="5 16" id="KW-0812">Transmembrane</keyword>
<feature type="domain" description="EGF-like" evidence="19">
    <location>
        <begin position="891"/>
        <end position="938"/>
    </location>
</feature>
<keyword evidence="6 17" id="KW-0732">Signal</keyword>
<comment type="subcellular location">
    <subcellularLocation>
        <location evidence="1">Membrane</location>
        <topology evidence="1">Single-pass type I membrane protein</topology>
    </subcellularLocation>
</comment>
<dbReference type="InterPro" id="IPR023415">
    <property type="entry name" value="LDLR_class-A_CS"/>
</dbReference>
<dbReference type="InterPro" id="IPR011042">
    <property type="entry name" value="6-blade_b-propeller_TolB-like"/>
</dbReference>
<feature type="disulfide bond" evidence="13">
    <location>
        <begin position="1109"/>
        <end position="1127"/>
    </location>
</feature>
<comment type="similarity">
    <text evidence="2">Belongs to the LDLR family.</text>
</comment>
<feature type="domain" description="EGF-like calcium-binding" evidence="18">
    <location>
        <begin position="1334"/>
        <end position="1373"/>
    </location>
</feature>
<dbReference type="InterPro" id="IPR051221">
    <property type="entry name" value="LDLR-related"/>
</dbReference>
<feature type="region of interest" description="Disordered" evidence="15">
    <location>
        <begin position="1792"/>
        <end position="1828"/>
    </location>
</feature>
<dbReference type="PANTHER" id="PTHR22722:SF14">
    <property type="entry name" value="MEGALIN, ISOFORM A"/>
    <property type="match status" value="1"/>
</dbReference>
<feature type="disulfide bond" evidence="13">
    <location>
        <begin position="1070"/>
        <end position="1088"/>
    </location>
</feature>
<dbReference type="InterPro" id="IPR000742">
    <property type="entry name" value="EGF"/>
</dbReference>
<dbReference type="CDD" id="cd00112">
    <property type="entry name" value="LDLa"/>
    <property type="match status" value="11"/>
</dbReference>
<dbReference type="PRINTS" id="PR00261">
    <property type="entry name" value="LDLRECEPTOR"/>
</dbReference>
<evidence type="ECO:0000256" key="1">
    <source>
        <dbReference type="ARBA" id="ARBA00004479"/>
    </source>
</evidence>
<evidence type="ECO:0000256" key="7">
    <source>
        <dbReference type="ARBA" id="ARBA00022737"/>
    </source>
</evidence>
<evidence type="ECO:0000256" key="9">
    <source>
        <dbReference type="ARBA" id="ARBA00023136"/>
    </source>
</evidence>
<keyword evidence="4" id="KW-0254">Endocytosis</keyword>
<proteinExistence type="inferred from homology"/>
<feature type="disulfide bond" evidence="13">
    <location>
        <begin position="1082"/>
        <end position="1097"/>
    </location>
</feature>
<dbReference type="SUPFAM" id="SSF57424">
    <property type="entry name" value="LDL receptor-like module"/>
    <property type="match status" value="11"/>
</dbReference>
<feature type="disulfide bond" evidence="13">
    <location>
        <begin position="38"/>
        <end position="56"/>
    </location>
</feature>
<dbReference type="PROSITE" id="PS00010">
    <property type="entry name" value="ASX_HYDROXYL"/>
    <property type="match status" value="2"/>
</dbReference>
<dbReference type="Gene3D" id="2.120.10.30">
    <property type="entry name" value="TolB, C-terminal domain"/>
    <property type="match status" value="3"/>
</dbReference>
<dbReference type="FunFam" id="2.120.10.30:FF:000241">
    <property type="entry name" value="Low-density lipoprotein receptor-related protein 6"/>
    <property type="match status" value="1"/>
</dbReference>
<reference evidence="20" key="1">
    <citation type="submission" date="2022-02" db="EMBL/GenBank/DDBJ databases">
        <authorList>
            <person name="King R."/>
        </authorList>
    </citation>
    <scope>NUCLEOTIDE SEQUENCE</scope>
</reference>